<gene>
    <name evidence="12" type="primary">recN</name>
    <name evidence="12" type="ORF">NMK71_10620</name>
</gene>
<dbReference type="GO" id="GO:0005524">
    <property type="term" value="F:ATP binding"/>
    <property type="evidence" value="ECO:0007669"/>
    <property type="project" value="UniProtKB-KW"/>
</dbReference>
<dbReference type="PANTHER" id="PTHR11059:SF0">
    <property type="entry name" value="DNA REPAIR PROTEIN RECN"/>
    <property type="match status" value="1"/>
</dbReference>
<evidence type="ECO:0000256" key="6">
    <source>
        <dbReference type="ARBA" id="ARBA00022840"/>
    </source>
</evidence>
<dbReference type="PANTHER" id="PTHR11059">
    <property type="entry name" value="DNA REPAIR PROTEIN RECN"/>
    <property type="match status" value="1"/>
</dbReference>
<dbReference type="RefSeq" id="WP_304421187.1">
    <property type="nucleotide sequence ID" value="NZ_JANCMU010000007.1"/>
</dbReference>
<comment type="similarity">
    <text evidence="2 9">Belongs to the RecN family.</text>
</comment>
<evidence type="ECO:0000256" key="10">
    <source>
        <dbReference type="SAM" id="Coils"/>
    </source>
</evidence>
<name>A0A9X4N001_9FLAO</name>
<dbReference type="Gene3D" id="3.40.50.300">
    <property type="entry name" value="P-loop containing nucleotide triphosphate hydrolases"/>
    <property type="match status" value="2"/>
</dbReference>
<reference evidence="12" key="1">
    <citation type="submission" date="2022-07" db="EMBL/GenBank/DDBJ databases">
        <title>Description and genome-wide analysis of Profundicola chukchiensis gen. nov., sp. nov., marine bacteria isolated from bottom sediments of the Chukchi Sea.</title>
        <authorList>
            <person name="Romanenko L."/>
            <person name="Otstavnykh N."/>
            <person name="Kurilenko V."/>
            <person name="Eremeev V."/>
            <person name="Velansky P."/>
            <person name="Mikhailov V."/>
            <person name="Isaeva M."/>
        </authorList>
    </citation>
    <scope>NUCLEOTIDE SEQUENCE</scope>
    <source>
        <strain evidence="12">KMM 9713</strain>
    </source>
</reference>
<evidence type="ECO:0000313" key="13">
    <source>
        <dbReference type="Proteomes" id="UP001152599"/>
    </source>
</evidence>
<feature type="coiled-coil region" evidence="10">
    <location>
        <begin position="295"/>
        <end position="368"/>
    </location>
</feature>
<sequence length="551" mass="62405">MLTHLFVKNYTLIDELSLDFSSGLTILTGETGAGKSILLGALKLVLGERADLQAIKNQEQKCIIEAHFDIKKLNLKSFFEENDLDYEDISILRREILPSGKTRAFVNDVPVKLTVLNKLSGALIDIHSQFQTADLLKDAFQFEWIDAVAQQQEKVRVFRDEFHIFKEKQAELKKLTEKKAEFQQEYDYNSFLFEELEAAHLEDVSLEELEREQYALENAEEIALNLSEMLQILENEDYGVLTTLNSIVSKSKGLSEFLESSQLDERIEALRIETVDITQELNSKLESVEINPERLMEIQQKLNELNKLLQKHYVQEIEDLIKIKNDLSEKLSDTLQIEESISRLEKEVSKLKKDLASKAEELSQQRKNTTPIIVNEISNSLHKLGMPNVELAFEILESESFNEFGKDEINLLFSANKGIPLKSINKSVSGGERSRLMLAIKESVAKHKDLPTLILDEIDTGVSGKIAGSMGEIMAEAGKHIQVIAISHLPQVAAYGQHHFKVKKQDIDGITQSSVQVLNEEERIQELAQMLSGKEVSEAAIQQAKELISQK</sequence>
<dbReference type="NCBIfam" id="TIGR00634">
    <property type="entry name" value="recN"/>
    <property type="match status" value="1"/>
</dbReference>
<dbReference type="InterPro" id="IPR027417">
    <property type="entry name" value="P-loop_NTPase"/>
</dbReference>
<evidence type="ECO:0000256" key="9">
    <source>
        <dbReference type="PIRNR" id="PIRNR003128"/>
    </source>
</evidence>
<feature type="domain" description="RecF/RecN/SMC N-terminal" evidence="11">
    <location>
        <begin position="2"/>
        <end position="505"/>
    </location>
</feature>
<protein>
    <recommendedName>
        <fullName evidence="3 9">DNA repair protein RecN</fullName>
    </recommendedName>
    <alternativeName>
        <fullName evidence="8 9">Recombination protein N</fullName>
    </alternativeName>
</protein>
<dbReference type="EMBL" id="JANCMU010000007">
    <property type="protein sequence ID" value="MDG4946870.1"/>
    <property type="molecule type" value="Genomic_DNA"/>
</dbReference>
<comment type="function">
    <text evidence="1 9">May be involved in recombinational repair of damaged DNA.</text>
</comment>
<accession>A0A9X4N001</accession>
<dbReference type="InterPro" id="IPR003395">
    <property type="entry name" value="RecF/RecN/SMC_N"/>
</dbReference>
<dbReference type="AlphaFoldDB" id="A0A9X4N001"/>
<keyword evidence="6" id="KW-0067">ATP-binding</keyword>
<keyword evidence="7 9" id="KW-0234">DNA repair</keyword>
<dbReference type="Proteomes" id="UP001152599">
    <property type="component" value="Unassembled WGS sequence"/>
</dbReference>
<evidence type="ECO:0000256" key="2">
    <source>
        <dbReference type="ARBA" id="ARBA00009441"/>
    </source>
</evidence>
<organism evidence="12 13">
    <name type="scientific">Profundicola chukchiensis</name>
    <dbReference type="NCBI Taxonomy" id="2961959"/>
    <lineage>
        <taxon>Bacteria</taxon>
        <taxon>Pseudomonadati</taxon>
        <taxon>Bacteroidota</taxon>
        <taxon>Flavobacteriia</taxon>
        <taxon>Flavobacteriales</taxon>
        <taxon>Weeksellaceae</taxon>
        <taxon>Profundicola</taxon>
    </lineage>
</organism>
<dbReference type="Pfam" id="PF02463">
    <property type="entry name" value="SMC_N"/>
    <property type="match status" value="1"/>
</dbReference>
<evidence type="ECO:0000256" key="8">
    <source>
        <dbReference type="ARBA" id="ARBA00033408"/>
    </source>
</evidence>
<dbReference type="PIRSF" id="PIRSF003128">
    <property type="entry name" value="RecN"/>
    <property type="match status" value="1"/>
</dbReference>
<keyword evidence="4" id="KW-0547">Nucleotide-binding</keyword>
<keyword evidence="5 9" id="KW-0227">DNA damage</keyword>
<dbReference type="SUPFAM" id="SSF52540">
    <property type="entry name" value="P-loop containing nucleoside triphosphate hydrolases"/>
    <property type="match status" value="1"/>
</dbReference>
<evidence type="ECO:0000256" key="5">
    <source>
        <dbReference type="ARBA" id="ARBA00022763"/>
    </source>
</evidence>
<dbReference type="GO" id="GO:0006310">
    <property type="term" value="P:DNA recombination"/>
    <property type="evidence" value="ECO:0007669"/>
    <property type="project" value="InterPro"/>
</dbReference>
<evidence type="ECO:0000313" key="12">
    <source>
        <dbReference type="EMBL" id="MDG4946870.1"/>
    </source>
</evidence>
<dbReference type="GO" id="GO:0009432">
    <property type="term" value="P:SOS response"/>
    <property type="evidence" value="ECO:0007669"/>
    <property type="project" value="TreeGrafter"/>
</dbReference>
<evidence type="ECO:0000259" key="11">
    <source>
        <dbReference type="Pfam" id="PF02463"/>
    </source>
</evidence>
<evidence type="ECO:0000256" key="3">
    <source>
        <dbReference type="ARBA" id="ARBA00021315"/>
    </source>
</evidence>
<keyword evidence="13" id="KW-1185">Reference proteome</keyword>
<dbReference type="GO" id="GO:0043590">
    <property type="term" value="C:bacterial nucleoid"/>
    <property type="evidence" value="ECO:0007669"/>
    <property type="project" value="TreeGrafter"/>
</dbReference>
<keyword evidence="10" id="KW-0175">Coiled coil</keyword>
<proteinExistence type="inferred from homology"/>
<dbReference type="CDD" id="cd03241">
    <property type="entry name" value="ABC_RecN"/>
    <property type="match status" value="1"/>
</dbReference>
<comment type="caution">
    <text evidence="12">The sequence shown here is derived from an EMBL/GenBank/DDBJ whole genome shotgun (WGS) entry which is preliminary data.</text>
</comment>
<evidence type="ECO:0000256" key="4">
    <source>
        <dbReference type="ARBA" id="ARBA00022741"/>
    </source>
</evidence>
<evidence type="ECO:0000256" key="1">
    <source>
        <dbReference type="ARBA" id="ARBA00003618"/>
    </source>
</evidence>
<dbReference type="InterPro" id="IPR004604">
    <property type="entry name" value="DNA_recomb/repair_RecN"/>
</dbReference>
<evidence type="ECO:0000256" key="7">
    <source>
        <dbReference type="ARBA" id="ARBA00023204"/>
    </source>
</evidence>
<dbReference type="GO" id="GO:0006281">
    <property type="term" value="P:DNA repair"/>
    <property type="evidence" value="ECO:0007669"/>
    <property type="project" value="UniProtKB-KW"/>
</dbReference>